<evidence type="ECO:0000313" key="5">
    <source>
        <dbReference type="EMBL" id="MBC5630590.1"/>
    </source>
</evidence>
<accession>A0ABR7DHM4</accession>
<evidence type="ECO:0000256" key="3">
    <source>
        <dbReference type="ARBA" id="ARBA00023163"/>
    </source>
</evidence>
<keyword evidence="3" id="KW-0804">Transcription</keyword>
<name>A0ABR7DHM4_9CLOT</name>
<organism evidence="5 6">
    <name type="scientific">Clostridium hominis</name>
    <dbReference type="NCBI Taxonomy" id="2763036"/>
    <lineage>
        <taxon>Bacteria</taxon>
        <taxon>Bacillati</taxon>
        <taxon>Bacillota</taxon>
        <taxon>Clostridia</taxon>
        <taxon>Eubacteriales</taxon>
        <taxon>Clostridiaceae</taxon>
        <taxon>Clostridium</taxon>
    </lineage>
</organism>
<gene>
    <name evidence="5" type="ORF">H8S20_17165</name>
</gene>
<feature type="domain" description="HTH gntR-type" evidence="4">
    <location>
        <begin position="14"/>
        <end position="82"/>
    </location>
</feature>
<evidence type="ECO:0000313" key="6">
    <source>
        <dbReference type="Proteomes" id="UP000596929"/>
    </source>
</evidence>
<dbReference type="InterPro" id="IPR036388">
    <property type="entry name" value="WH-like_DNA-bd_sf"/>
</dbReference>
<evidence type="ECO:0000259" key="4">
    <source>
        <dbReference type="PROSITE" id="PS50949"/>
    </source>
</evidence>
<proteinExistence type="predicted"/>
<dbReference type="Gene3D" id="1.10.10.10">
    <property type="entry name" value="Winged helix-like DNA-binding domain superfamily/Winged helix DNA-binding domain"/>
    <property type="match status" value="1"/>
</dbReference>
<dbReference type="SUPFAM" id="SSF46785">
    <property type="entry name" value="Winged helix' DNA-binding domain"/>
    <property type="match status" value="1"/>
</dbReference>
<dbReference type="InterPro" id="IPR000524">
    <property type="entry name" value="Tscrpt_reg_HTH_GntR"/>
</dbReference>
<dbReference type="RefSeq" id="WP_032119335.1">
    <property type="nucleotide sequence ID" value="NZ_JACOOO010000041.1"/>
</dbReference>
<keyword evidence="6" id="KW-1185">Reference proteome</keyword>
<dbReference type="InterPro" id="IPR036390">
    <property type="entry name" value="WH_DNA-bd_sf"/>
</dbReference>
<dbReference type="CDD" id="cd07377">
    <property type="entry name" value="WHTH_GntR"/>
    <property type="match status" value="1"/>
</dbReference>
<evidence type="ECO:0000256" key="2">
    <source>
        <dbReference type="ARBA" id="ARBA00023125"/>
    </source>
</evidence>
<dbReference type="PANTHER" id="PTHR38445:SF6">
    <property type="entry name" value="GNTR-FAMILY TRANSCRIPTIONAL REGULATOR"/>
    <property type="match status" value="1"/>
</dbReference>
<sequence length="123" mass="13971">MILSIDGFEFNNKEPIYLQIIELIKKNIALGLLTPGTKLPSVRELSKELGVNPNTLQRAYGELERLGITYTKRGMGSFISEGENEVMNLKEDMGRQLVKKFIEDMKAIGIDKDEAIEIIKREE</sequence>
<dbReference type="EMBL" id="JACOOO010000041">
    <property type="protein sequence ID" value="MBC5630590.1"/>
    <property type="molecule type" value="Genomic_DNA"/>
</dbReference>
<dbReference type="PANTHER" id="PTHR38445">
    <property type="entry name" value="HTH-TYPE TRANSCRIPTIONAL REPRESSOR YTRA"/>
    <property type="match status" value="1"/>
</dbReference>
<dbReference type="PROSITE" id="PS50949">
    <property type="entry name" value="HTH_GNTR"/>
    <property type="match status" value="1"/>
</dbReference>
<keyword evidence="1" id="KW-0805">Transcription regulation</keyword>
<evidence type="ECO:0000256" key="1">
    <source>
        <dbReference type="ARBA" id="ARBA00023015"/>
    </source>
</evidence>
<dbReference type="Pfam" id="PF00392">
    <property type="entry name" value="GntR"/>
    <property type="match status" value="1"/>
</dbReference>
<protein>
    <submittedName>
        <fullName evidence="5">GntR family transcriptional regulator</fullName>
    </submittedName>
</protein>
<comment type="caution">
    <text evidence="5">The sequence shown here is derived from an EMBL/GenBank/DDBJ whole genome shotgun (WGS) entry which is preliminary data.</text>
</comment>
<reference evidence="5 6" key="1">
    <citation type="submission" date="2020-08" db="EMBL/GenBank/DDBJ databases">
        <title>Genome public.</title>
        <authorList>
            <person name="Liu C."/>
            <person name="Sun Q."/>
        </authorList>
    </citation>
    <scope>NUCLEOTIDE SEQUENCE [LARGE SCALE GENOMIC DNA]</scope>
    <source>
        <strain evidence="5 6">NSJ-6</strain>
    </source>
</reference>
<keyword evidence="2" id="KW-0238">DNA-binding</keyword>
<dbReference type="Proteomes" id="UP000596929">
    <property type="component" value="Unassembled WGS sequence"/>
</dbReference>
<dbReference type="SMART" id="SM00345">
    <property type="entry name" value="HTH_GNTR"/>
    <property type="match status" value="1"/>
</dbReference>